<feature type="region of interest" description="Disordered" evidence="1">
    <location>
        <begin position="1"/>
        <end position="75"/>
    </location>
</feature>
<organism evidence="2 3">
    <name type="scientific">Phytoactinopolyspora halotolerans</name>
    <dbReference type="NCBI Taxonomy" id="1981512"/>
    <lineage>
        <taxon>Bacteria</taxon>
        <taxon>Bacillati</taxon>
        <taxon>Actinomycetota</taxon>
        <taxon>Actinomycetes</taxon>
        <taxon>Jiangellales</taxon>
        <taxon>Jiangellaceae</taxon>
        <taxon>Phytoactinopolyspora</taxon>
    </lineage>
</organism>
<dbReference type="Proteomes" id="UP000475214">
    <property type="component" value="Unassembled WGS sequence"/>
</dbReference>
<dbReference type="RefSeq" id="WP_163744373.1">
    <property type="nucleotide sequence ID" value="NZ_JAAGOA010000029.1"/>
</dbReference>
<sequence length="75" mass="8529">MSDRDVQPESEPAPEADAHEQRQPVIDEATDRSEADPEEPERSEADLPLDIPIDVDPADAYEQTLSVEYDEDEYR</sequence>
<accession>A0A6L9SG63</accession>
<reference evidence="2 3" key="1">
    <citation type="submission" date="2020-02" db="EMBL/GenBank/DDBJ databases">
        <authorList>
            <person name="Li X.-J."/>
            <person name="Han X.-M."/>
        </authorList>
    </citation>
    <scope>NUCLEOTIDE SEQUENCE [LARGE SCALE GENOMIC DNA]</scope>
    <source>
        <strain evidence="2 3">CCTCC AB 2017055</strain>
    </source>
</reference>
<feature type="compositionally biased region" description="Low complexity" evidence="1">
    <location>
        <begin position="46"/>
        <end position="60"/>
    </location>
</feature>
<evidence type="ECO:0000313" key="2">
    <source>
        <dbReference type="EMBL" id="NEE04123.1"/>
    </source>
</evidence>
<protein>
    <submittedName>
        <fullName evidence="2">Uncharacterized protein</fullName>
    </submittedName>
</protein>
<dbReference type="EMBL" id="JAAGOA010000029">
    <property type="protein sequence ID" value="NEE04123.1"/>
    <property type="molecule type" value="Genomic_DNA"/>
</dbReference>
<gene>
    <name evidence="2" type="ORF">G1H10_28530</name>
</gene>
<evidence type="ECO:0000313" key="3">
    <source>
        <dbReference type="Proteomes" id="UP000475214"/>
    </source>
</evidence>
<dbReference type="AlphaFoldDB" id="A0A6L9SG63"/>
<proteinExistence type="predicted"/>
<evidence type="ECO:0000256" key="1">
    <source>
        <dbReference type="SAM" id="MobiDB-lite"/>
    </source>
</evidence>
<keyword evidence="3" id="KW-1185">Reference proteome</keyword>
<name>A0A6L9SG63_9ACTN</name>
<feature type="compositionally biased region" description="Basic and acidic residues" evidence="1">
    <location>
        <begin position="29"/>
        <end position="45"/>
    </location>
</feature>
<comment type="caution">
    <text evidence="2">The sequence shown here is derived from an EMBL/GenBank/DDBJ whole genome shotgun (WGS) entry which is preliminary data.</text>
</comment>